<dbReference type="STRING" id="154538.A0A1M2W0C8"/>
<evidence type="ECO:0000313" key="1">
    <source>
        <dbReference type="EMBL" id="OJT13311.1"/>
    </source>
</evidence>
<dbReference type="Gene3D" id="2.130.10.10">
    <property type="entry name" value="YVTN repeat-like/Quinoprotein amine dehydrogenase"/>
    <property type="match status" value="1"/>
</dbReference>
<name>A0A1M2W0C8_TRAPU</name>
<accession>A0A1M2W0C8</accession>
<sequence>MFATGGYDHLVHLWTLPPDRRPVSSGPLAIKHTSVVQSLLPIRDTSSKLVTASADGSVNMFDLSSERVVNALKLSNSVYHAHTATSEFCTLFEVGWYNYSHELY</sequence>
<keyword evidence="2" id="KW-1185">Reference proteome</keyword>
<gene>
    <name evidence="1" type="ORF">TRAPUB_10077</name>
</gene>
<reference evidence="1 2" key="1">
    <citation type="submission" date="2016-10" db="EMBL/GenBank/DDBJ databases">
        <title>Genome sequence of the basidiomycete white-rot fungus Trametes pubescens.</title>
        <authorList>
            <person name="Makela M.R."/>
            <person name="Granchi Z."/>
            <person name="Peng M."/>
            <person name="De Vries R.P."/>
            <person name="Grigoriev I."/>
            <person name="Riley R."/>
            <person name="Hilden K."/>
        </authorList>
    </citation>
    <scope>NUCLEOTIDE SEQUENCE [LARGE SCALE GENOMIC DNA]</scope>
    <source>
        <strain evidence="1 2">FBCC735</strain>
    </source>
</reference>
<proteinExistence type="predicted"/>
<dbReference type="OrthoDB" id="1897642at2759"/>
<protein>
    <submittedName>
        <fullName evidence="1">Uncharacterized protein</fullName>
    </submittedName>
</protein>
<dbReference type="InterPro" id="IPR036322">
    <property type="entry name" value="WD40_repeat_dom_sf"/>
</dbReference>
<dbReference type="SUPFAM" id="SSF50978">
    <property type="entry name" value="WD40 repeat-like"/>
    <property type="match status" value="1"/>
</dbReference>
<dbReference type="AlphaFoldDB" id="A0A1M2W0C8"/>
<dbReference type="InterPro" id="IPR015943">
    <property type="entry name" value="WD40/YVTN_repeat-like_dom_sf"/>
</dbReference>
<evidence type="ECO:0000313" key="2">
    <source>
        <dbReference type="Proteomes" id="UP000184267"/>
    </source>
</evidence>
<dbReference type="EMBL" id="MNAD01000413">
    <property type="protein sequence ID" value="OJT13311.1"/>
    <property type="molecule type" value="Genomic_DNA"/>
</dbReference>
<dbReference type="Proteomes" id="UP000184267">
    <property type="component" value="Unassembled WGS sequence"/>
</dbReference>
<organism evidence="1 2">
    <name type="scientific">Trametes pubescens</name>
    <name type="common">White-rot fungus</name>
    <dbReference type="NCBI Taxonomy" id="154538"/>
    <lineage>
        <taxon>Eukaryota</taxon>
        <taxon>Fungi</taxon>
        <taxon>Dikarya</taxon>
        <taxon>Basidiomycota</taxon>
        <taxon>Agaricomycotina</taxon>
        <taxon>Agaricomycetes</taxon>
        <taxon>Polyporales</taxon>
        <taxon>Polyporaceae</taxon>
        <taxon>Trametes</taxon>
    </lineage>
</organism>
<comment type="caution">
    <text evidence="1">The sequence shown here is derived from an EMBL/GenBank/DDBJ whole genome shotgun (WGS) entry which is preliminary data.</text>
</comment>